<dbReference type="STRING" id="1177179.A11A3_16737"/>
<reference evidence="2 3" key="1">
    <citation type="journal article" date="2012" name="J. Bacteriol.">
        <title>Genome Sequence of the Alkane-Degrading Bacterium Alcanivorax hongdengensis Type Strain A-11-3.</title>
        <authorList>
            <person name="Lai Q."/>
            <person name="Shao Z."/>
        </authorList>
    </citation>
    <scope>NUCLEOTIDE SEQUENCE [LARGE SCALE GENOMIC DNA]</scope>
    <source>
        <strain evidence="2 3">A-11-3</strain>
    </source>
</reference>
<dbReference type="PATRIC" id="fig|1177179.3.peg.3290"/>
<dbReference type="OrthoDB" id="8527469at2"/>
<sequence>MPTIRLYFPAKSLILMASLISAMMAAGCATSTITTPPVEPEVEIPPPPVPSDWLPIARYGRYTLVELKPQAAQQNLLLQVIDVSMPTEPDATVGDGLQHVLQRSGYALCDDLQVAILYEKPLPAAHLQLGPMFLHDALLTLAGPAWKLQVDDQARQVCFTSSQEVLP</sequence>
<gene>
    <name evidence="2" type="ORF">A11A3_16737</name>
</gene>
<evidence type="ECO:0000313" key="2">
    <source>
        <dbReference type="EMBL" id="EKF72823.1"/>
    </source>
</evidence>
<dbReference type="InterPro" id="IPR022260">
    <property type="entry name" value="Integr_conj_element_PilL"/>
</dbReference>
<comment type="caution">
    <text evidence="2">The sequence shown here is derived from an EMBL/GenBank/DDBJ whole genome shotgun (WGS) entry which is preliminary data.</text>
</comment>
<keyword evidence="3" id="KW-1185">Reference proteome</keyword>
<feature type="chain" id="PRO_5003947749" evidence="1">
    <location>
        <begin position="26"/>
        <end position="167"/>
    </location>
</feature>
<evidence type="ECO:0000313" key="3">
    <source>
        <dbReference type="Proteomes" id="UP000010164"/>
    </source>
</evidence>
<dbReference type="EMBL" id="AMRJ01000050">
    <property type="protein sequence ID" value="EKF72823.1"/>
    <property type="molecule type" value="Genomic_DNA"/>
</dbReference>
<evidence type="ECO:0000256" key="1">
    <source>
        <dbReference type="SAM" id="SignalP"/>
    </source>
</evidence>
<keyword evidence="2" id="KW-0449">Lipoprotein</keyword>
<organism evidence="2 3">
    <name type="scientific">Alcanivorax hongdengensis A-11-3</name>
    <dbReference type="NCBI Taxonomy" id="1177179"/>
    <lineage>
        <taxon>Bacteria</taxon>
        <taxon>Pseudomonadati</taxon>
        <taxon>Pseudomonadota</taxon>
        <taxon>Gammaproteobacteria</taxon>
        <taxon>Oceanospirillales</taxon>
        <taxon>Alcanivoracaceae</taxon>
        <taxon>Alcanivorax</taxon>
    </lineage>
</organism>
<dbReference type="eggNOG" id="COG3266">
    <property type="taxonomic scope" value="Bacteria"/>
</dbReference>
<dbReference type="Proteomes" id="UP000010164">
    <property type="component" value="Unassembled WGS sequence"/>
</dbReference>
<proteinExistence type="predicted"/>
<keyword evidence="1" id="KW-0732">Signal</keyword>
<dbReference type="RefSeq" id="WP_008930512.1">
    <property type="nucleotide sequence ID" value="NZ_AMRJ01000050.1"/>
</dbReference>
<dbReference type="PROSITE" id="PS51257">
    <property type="entry name" value="PROKAR_LIPOPROTEIN"/>
    <property type="match status" value="1"/>
</dbReference>
<feature type="signal peptide" evidence="1">
    <location>
        <begin position="1"/>
        <end position="25"/>
    </location>
</feature>
<dbReference type="AlphaFoldDB" id="L0W7Y2"/>
<dbReference type="NCBIfam" id="TIGR03748">
    <property type="entry name" value="conj_PilL"/>
    <property type="match status" value="1"/>
</dbReference>
<protein>
    <submittedName>
        <fullName evidence="2">Lipoprotein</fullName>
    </submittedName>
</protein>
<accession>L0W7Y2</accession>
<name>L0W7Y2_9GAMM</name>